<protein>
    <submittedName>
        <fullName evidence="2">Uncharacterized protein</fullName>
    </submittedName>
</protein>
<keyword evidence="3" id="KW-1185">Reference proteome</keyword>
<evidence type="ECO:0000313" key="2">
    <source>
        <dbReference type="EMBL" id="THU83905.1"/>
    </source>
</evidence>
<dbReference type="Proteomes" id="UP000297245">
    <property type="component" value="Unassembled WGS sequence"/>
</dbReference>
<evidence type="ECO:0000256" key="1">
    <source>
        <dbReference type="SAM" id="MobiDB-lite"/>
    </source>
</evidence>
<dbReference type="AlphaFoldDB" id="A0A4V6T530"/>
<sequence>MLCSGSAVLSISLWSMFAHKDKHDSGQQNVVDGSCNDTAPQSRGVVWISFLFHDSLNFGLTVWKSWSVWKQHGIKRTDVPLLTLMVRDGVMYYAMVCGGYLSNTITYYVLSENLRGSLSSFAGCIAVTITSRIYFNLYKTAEVNHSGRQHHHTLDRETAGGKSTQPTGPGMMSTGSDVVELTTFWADEIVASLSGPGGSERRDGKVKGVDGSEVVVRAVV</sequence>
<feature type="region of interest" description="Disordered" evidence="1">
    <location>
        <begin position="148"/>
        <end position="172"/>
    </location>
</feature>
<name>A0A4V6T530_DENBC</name>
<dbReference type="EMBL" id="ML179634">
    <property type="protein sequence ID" value="THU83905.1"/>
    <property type="molecule type" value="Genomic_DNA"/>
</dbReference>
<dbReference type="OrthoDB" id="2686513at2759"/>
<evidence type="ECO:0000313" key="3">
    <source>
        <dbReference type="Proteomes" id="UP000297245"/>
    </source>
</evidence>
<organism evidence="2 3">
    <name type="scientific">Dendrothele bispora (strain CBS 962.96)</name>
    <dbReference type="NCBI Taxonomy" id="1314807"/>
    <lineage>
        <taxon>Eukaryota</taxon>
        <taxon>Fungi</taxon>
        <taxon>Dikarya</taxon>
        <taxon>Basidiomycota</taxon>
        <taxon>Agaricomycotina</taxon>
        <taxon>Agaricomycetes</taxon>
        <taxon>Agaricomycetidae</taxon>
        <taxon>Agaricales</taxon>
        <taxon>Agaricales incertae sedis</taxon>
        <taxon>Dendrothele</taxon>
    </lineage>
</organism>
<proteinExistence type="predicted"/>
<gene>
    <name evidence="2" type="ORF">K435DRAFT_419445</name>
</gene>
<reference evidence="2 3" key="1">
    <citation type="journal article" date="2019" name="Nat. Ecol. Evol.">
        <title>Megaphylogeny resolves global patterns of mushroom evolution.</title>
        <authorList>
            <person name="Varga T."/>
            <person name="Krizsan K."/>
            <person name="Foldi C."/>
            <person name="Dima B."/>
            <person name="Sanchez-Garcia M."/>
            <person name="Sanchez-Ramirez S."/>
            <person name="Szollosi G.J."/>
            <person name="Szarkandi J.G."/>
            <person name="Papp V."/>
            <person name="Albert L."/>
            <person name="Andreopoulos W."/>
            <person name="Angelini C."/>
            <person name="Antonin V."/>
            <person name="Barry K.W."/>
            <person name="Bougher N.L."/>
            <person name="Buchanan P."/>
            <person name="Buyck B."/>
            <person name="Bense V."/>
            <person name="Catcheside P."/>
            <person name="Chovatia M."/>
            <person name="Cooper J."/>
            <person name="Damon W."/>
            <person name="Desjardin D."/>
            <person name="Finy P."/>
            <person name="Geml J."/>
            <person name="Haridas S."/>
            <person name="Hughes K."/>
            <person name="Justo A."/>
            <person name="Karasinski D."/>
            <person name="Kautmanova I."/>
            <person name="Kiss B."/>
            <person name="Kocsube S."/>
            <person name="Kotiranta H."/>
            <person name="LaButti K.M."/>
            <person name="Lechner B.E."/>
            <person name="Liimatainen K."/>
            <person name="Lipzen A."/>
            <person name="Lukacs Z."/>
            <person name="Mihaltcheva S."/>
            <person name="Morgado L.N."/>
            <person name="Niskanen T."/>
            <person name="Noordeloos M.E."/>
            <person name="Ohm R.A."/>
            <person name="Ortiz-Santana B."/>
            <person name="Ovrebo C."/>
            <person name="Racz N."/>
            <person name="Riley R."/>
            <person name="Savchenko A."/>
            <person name="Shiryaev A."/>
            <person name="Soop K."/>
            <person name="Spirin V."/>
            <person name="Szebenyi C."/>
            <person name="Tomsovsky M."/>
            <person name="Tulloss R.E."/>
            <person name="Uehling J."/>
            <person name="Grigoriev I.V."/>
            <person name="Vagvolgyi C."/>
            <person name="Papp T."/>
            <person name="Martin F.M."/>
            <person name="Miettinen O."/>
            <person name="Hibbett D.S."/>
            <person name="Nagy L.G."/>
        </authorList>
    </citation>
    <scope>NUCLEOTIDE SEQUENCE [LARGE SCALE GENOMIC DNA]</scope>
    <source>
        <strain evidence="2 3">CBS 962.96</strain>
    </source>
</reference>
<accession>A0A4V6T530</accession>